<protein>
    <recommendedName>
        <fullName evidence="4">Nematode cuticle collagen N-terminal domain-containing protein</fullName>
    </recommendedName>
</protein>
<comment type="caution">
    <text evidence="5">The sequence shown here is derived from an EMBL/GenBank/DDBJ whole genome shotgun (WGS) entry which is preliminary data.</text>
</comment>
<organism evidence="5 6">
    <name type="scientific">Steinernema hermaphroditum</name>
    <dbReference type="NCBI Taxonomy" id="289476"/>
    <lineage>
        <taxon>Eukaryota</taxon>
        <taxon>Metazoa</taxon>
        <taxon>Ecdysozoa</taxon>
        <taxon>Nematoda</taxon>
        <taxon>Chromadorea</taxon>
        <taxon>Rhabditida</taxon>
        <taxon>Tylenchina</taxon>
        <taxon>Panagrolaimomorpha</taxon>
        <taxon>Strongyloidoidea</taxon>
        <taxon>Steinernematidae</taxon>
        <taxon>Steinernema</taxon>
    </lineage>
</organism>
<dbReference type="Proteomes" id="UP001175271">
    <property type="component" value="Unassembled WGS sequence"/>
</dbReference>
<dbReference type="Pfam" id="PF01484">
    <property type="entry name" value="Col_cuticle_N"/>
    <property type="match status" value="1"/>
</dbReference>
<evidence type="ECO:0000256" key="2">
    <source>
        <dbReference type="SAM" id="MobiDB-lite"/>
    </source>
</evidence>
<accession>A0AA39LJX7</accession>
<gene>
    <name evidence="5" type="ORF">QR680_003228</name>
</gene>
<dbReference type="EMBL" id="JAUCMV010000005">
    <property type="protein sequence ID" value="KAK0399814.1"/>
    <property type="molecule type" value="Genomic_DNA"/>
</dbReference>
<evidence type="ECO:0000259" key="4">
    <source>
        <dbReference type="SMART" id="SM01088"/>
    </source>
</evidence>
<keyword evidence="3" id="KW-0812">Transmembrane</keyword>
<evidence type="ECO:0000256" key="1">
    <source>
        <dbReference type="ARBA" id="ARBA00022737"/>
    </source>
</evidence>
<keyword evidence="1" id="KW-0677">Repeat</keyword>
<feature type="domain" description="Nematode cuticle collagen N-terminal" evidence="4">
    <location>
        <begin position="5"/>
        <end position="57"/>
    </location>
</feature>
<evidence type="ECO:0000313" key="6">
    <source>
        <dbReference type="Proteomes" id="UP001175271"/>
    </source>
</evidence>
<name>A0AA39LJX7_9BILA</name>
<sequence length="161" mass="17239">MTAEGISRISSIASVCAIVACLLYVPYMLHKMEAIRNRLTVKMDKFKIMEEEVWSQMMRAREGVPRARKERQAYPQCNCASAERCPAGPPGRPGTPGNPGSPGLQGAPGSPGSQGIAPPVEHHRESGCRTCPPGPPGPPGTPGHPGRDAQYCLCPRRARKA</sequence>
<feature type="compositionally biased region" description="Pro residues" evidence="2">
    <location>
        <begin position="132"/>
        <end position="142"/>
    </location>
</feature>
<evidence type="ECO:0000313" key="5">
    <source>
        <dbReference type="EMBL" id="KAK0399814.1"/>
    </source>
</evidence>
<evidence type="ECO:0000256" key="3">
    <source>
        <dbReference type="SAM" id="Phobius"/>
    </source>
</evidence>
<dbReference type="PANTHER" id="PTHR24637">
    <property type="entry name" value="COLLAGEN"/>
    <property type="match status" value="1"/>
</dbReference>
<feature type="region of interest" description="Disordered" evidence="2">
    <location>
        <begin position="81"/>
        <end position="150"/>
    </location>
</feature>
<dbReference type="InterPro" id="IPR002486">
    <property type="entry name" value="Col_cuticle_N"/>
</dbReference>
<reference evidence="5" key="1">
    <citation type="submission" date="2023-06" db="EMBL/GenBank/DDBJ databases">
        <title>Genomic analysis of the entomopathogenic nematode Steinernema hermaphroditum.</title>
        <authorList>
            <person name="Schwarz E.M."/>
            <person name="Heppert J.K."/>
            <person name="Baniya A."/>
            <person name="Schwartz H.T."/>
            <person name="Tan C.-H."/>
            <person name="Antoshechkin I."/>
            <person name="Sternberg P.W."/>
            <person name="Goodrich-Blair H."/>
            <person name="Dillman A.R."/>
        </authorList>
    </citation>
    <scope>NUCLEOTIDE SEQUENCE</scope>
    <source>
        <strain evidence="5">PS9179</strain>
        <tissue evidence="5">Whole animal</tissue>
    </source>
</reference>
<dbReference type="AlphaFoldDB" id="A0AA39LJX7"/>
<dbReference type="PANTHER" id="PTHR24637:SF421">
    <property type="entry name" value="CUTICLE COLLAGEN DPY-2"/>
    <property type="match status" value="1"/>
</dbReference>
<keyword evidence="3" id="KW-0472">Membrane</keyword>
<dbReference type="SMART" id="SM01088">
    <property type="entry name" value="Col_cuticle_N"/>
    <property type="match status" value="1"/>
</dbReference>
<keyword evidence="3" id="KW-1133">Transmembrane helix</keyword>
<proteinExistence type="predicted"/>
<keyword evidence="6" id="KW-1185">Reference proteome</keyword>
<dbReference type="GO" id="GO:0042302">
    <property type="term" value="F:structural constituent of cuticle"/>
    <property type="evidence" value="ECO:0007669"/>
    <property type="project" value="InterPro"/>
</dbReference>
<feature type="transmembrane region" description="Helical" evidence="3">
    <location>
        <begin position="6"/>
        <end position="29"/>
    </location>
</feature>